<comment type="caution">
    <text evidence="2">The sequence shown here is derived from an EMBL/GenBank/DDBJ whole genome shotgun (WGS) entry which is preliminary data.</text>
</comment>
<keyword evidence="3" id="KW-1185">Reference proteome</keyword>
<sequence>NTHIIEKAPESAPTEPQEDTTFSKREKVKEWIGKGIKKSRSASELLGSAYKLTTSTTEVVSTDETTGKQKVIITTPKPTMQCISSKMTPLIYEKNTYGEVRQDIINIVNVPLKYKFNNKIIEVTAYRNLTFTDPIKPGSSFVLKYALSNHVDERNITIDKACLEIHYDANGKLQKLALPNPPVLCPIPHYPVLIGYSGNLYIVPVNS</sequence>
<dbReference type="Proteomes" id="UP000031952">
    <property type="component" value="Unassembled WGS sequence"/>
</dbReference>
<reference evidence="2 3" key="1">
    <citation type="submission" date="2014-12" db="EMBL/GenBank/DDBJ databases">
        <title>Whole genome sequence of Candidatus Rickettsia asemboensis strain NMRCii isolated from cat fleas in west Kenya.</title>
        <authorList>
            <person name="Jima D."/>
            <person name="Luce-Fedrow A."/>
            <person name="Yang Y."/>
            <person name="Maina A.N."/>
            <person name="Snesrud E.C."/>
            <person name="Jarman R.G."/>
            <person name="Richards A.L."/>
            <person name="Hang J."/>
        </authorList>
    </citation>
    <scope>NUCLEOTIDE SEQUENCE [LARGE SCALE GENOMIC DNA]</scope>
    <source>
        <strain evidence="2 3">NMRCii</strain>
    </source>
</reference>
<organism evidence="2 3">
    <name type="scientific">Rickettsia asembonensis</name>
    <dbReference type="NCBI Taxonomy" id="1068590"/>
    <lineage>
        <taxon>Bacteria</taxon>
        <taxon>Pseudomonadati</taxon>
        <taxon>Pseudomonadota</taxon>
        <taxon>Alphaproteobacteria</taxon>
        <taxon>Rickettsiales</taxon>
        <taxon>Rickettsiaceae</taxon>
        <taxon>Rickettsieae</taxon>
        <taxon>Rickettsia</taxon>
        <taxon>spotted fever group</taxon>
    </lineage>
</organism>
<evidence type="ECO:0000256" key="1">
    <source>
        <dbReference type="SAM" id="MobiDB-lite"/>
    </source>
</evidence>
<feature type="region of interest" description="Disordered" evidence="1">
    <location>
        <begin position="1"/>
        <end position="24"/>
    </location>
</feature>
<accession>A0A0C2MPC9</accession>
<gene>
    <name evidence="2" type="ORF">SB78_01720</name>
</gene>
<name>A0A0C2MPC9_9RICK</name>
<evidence type="ECO:0000313" key="2">
    <source>
        <dbReference type="EMBL" id="KIJ89056.1"/>
    </source>
</evidence>
<dbReference type="AlphaFoldDB" id="A0A0C2MPC9"/>
<protein>
    <submittedName>
        <fullName evidence="2">Uncharacterized protein</fullName>
    </submittedName>
</protein>
<proteinExistence type="predicted"/>
<dbReference type="EMBL" id="JWSW01000009">
    <property type="protein sequence ID" value="KIJ89056.1"/>
    <property type="molecule type" value="Genomic_DNA"/>
</dbReference>
<evidence type="ECO:0000313" key="3">
    <source>
        <dbReference type="Proteomes" id="UP000031952"/>
    </source>
</evidence>
<feature type="non-terminal residue" evidence="2">
    <location>
        <position position="1"/>
    </location>
</feature>